<dbReference type="PROSITE" id="PS50262">
    <property type="entry name" value="G_PROTEIN_RECEP_F1_2"/>
    <property type="match status" value="1"/>
</dbReference>
<feature type="transmembrane region" description="Helical" evidence="6">
    <location>
        <begin position="75"/>
        <end position="96"/>
    </location>
</feature>
<feature type="transmembrane region" description="Helical" evidence="6">
    <location>
        <begin position="20"/>
        <end position="39"/>
    </location>
</feature>
<evidence type="ECO:0000256" key="4">
    <source>
        <dbReference type="ARBA" id="ARBA00023136"/>
    </source>
</evidence>
<dbReference type="AlphaFoldDB" id="A0AAD3H4X6"/>
<keyword evidence="3 6" id="KW-1133">Transmembrane helix</keyword>
<dbReference type="GO" id="GO:0005886">
    <property type="term" value="C:plasma membrane"/>
    <property type="evidence" value="ECO:0007669"/>
    <property type="project" value="TreeGrafter"/>
</dbReference>
<dbReference type="EMBL" id="BLLK01000038">
    <property type="protein sequence ID" value="GFH50163.1"/>
    <property type="molecule type" value="Genomic_DNA"/>
</dbReference>
<evidence type="ECO:0000256" key="6">
    <source>
        <dbReference type="SAM" id="Phobius"/>
    </source>
</evidence>
<protein>
    <recommendedName>
        <fullName evidence="7">G-protein coupled receptors family 1 profile domain-containing protein</fullName>
    </recommendedName>
</protein>
<feature type="domain" description="G-protein coupled receptors family 1 profile" evidence="7">
    <location>
        <begin position="54"/>
        <end position="336"/>
    </location>
</feature>
<evidence type="ECO:0000313" key="8">
    <source>
        <dbReference type="EMBL" id="GFH50163.1"/>
    </source>
</evidence>
<feature type="transmembrane region" description="Helical" evidence="6">
    <location>
        <begin position="283"/>
        <end position="306"/>
    </location>
</feature>
<keyword evidence="2 6" id="KW-0812">Transmembrane</keyword>
<keyword evidence="9" id="KW-1185">Reference proteome</keyword>
<dbReference type="GO" id="GO:0004930">
    <property type="term" value="F:G protein-coupled receptor activity"/>
    <property type="evidence" value="ECO:0007669"/>
    <property type="project" value="TreeGrafter"/>
</dbReference>
<dbReference type="PANTHER" id="PTHR23112:SF0">
    <property type="entry name" value="TRANSMEMBRANE PROTEIN 116"/>
    <property type="match status" value="1"/>
</dbReference>
<dbReference type="SUPFAM" id="SSF81321">
    <property type="entry name" value="Family A G protein-coupled receptor-like"/>
    <property type="match status" value="1"/>
</dbReference>
<feature type="transmembrane region" description="Helical" evidence="6">
    <location>
        <begin position="161"/>
        <end position="179"/>
    </location>
</feature>
<evidence type="ECO:0000256" key="5">
    <source>
        <dbReference type="SAM" id="MobiDB-lite"/>
    </source>
</evidence>
<name>A0AAD3H4X6_9STRA</name>
<dbReference type="CDD" id="cd00637">
    <property type="entry name" value="7tm_classA_rhodopsin-like"/>
    <property type="match status" value="1"/>
</dbReference>
<evidence type="ECO:0000256" key="3">
    <source>
        <dbReference type="ARBA" id="ARBA00022989"/>
    </source>
</evidence>
<dbReference type="Proteomes" id="UP001054902">
    <property type="component" value="Unassembled WGS sequence"/>
</dbReference>
<feature type="compositionally biased region" description="Low complexity" evidence="5">
    <location>
        <begin position="372"/>
        <end position="384"/>
    </location>
</feature>
<proteinExistence type="predicted"/>
<feature type="region of interest" description="Disordered" evidence="5">
    <location>
        <begin position="369"/>
        <end position="393"/>
    </location>
</feature>
<evidence type="ECO:0000256" key="1">
    <source>
        <dbReference type="ARBA" id="ARBA00004141"/>
    </source>
</evidence>
<evidence type="ECO:0000259" key="7">
    <source>
        <dbReference type="PROSITE" id="PS50262"/>
    </source>
</evidence>
<dbReference type="Gene3D" id="1.20.1070.10">
    <property type="entry name" value="Rhodopsin 7-helix transmembrane proteins"/>
    <property type="match status" value="1"/>
</dbReference>
<gene>
    <name evidence="8" type="ORF">CTEN210_06639</name>
</gene>
<feature type="transmembrane region" description="Helical" evidence="6">
    <location>
        <begin position="217"/>
        <end position="244"/>
    </location>
</feature>
<keyword evidence="4 6" id="KW-0472">Membrane</keyword>
<sequence>MSTEVNYEDFSIKQWQANVTAQIVSASISFLASLLIVASTGKSFFSKQRNSKHDETTANETRLKKKTKTSPYRRIIFLISASDILHSLAFITGPFMAQKTNPQAIWAVSDSNASCIVNGIFFQFGASISLLYYATLCYFYYCKISKRMTDEQFMRRYEKNIHIVIAILSIASTCIGLATNTFNTFATGTFCGYSNTPAGCNQHPEIYGECDQKVEVYIPYFVCFRVIAQVLSIVVMLYSMIRLIHSVLKRDRMYGELPSNPSQEQLCKSSIRKQLLRETMFQAIMYSGSWLICQTISITVGILYFIGVSHERLPPPLQTFCYALPPLNGAVNVFIYTRPAVRYVRRVDPSISRFRAFWMVLQAGGEAPNMEQSSTLTNLQLQQQPRPDKSSREPFRCHYYDGNDLCLSLDSFNGVSSVDLRVMISEGSVENVSVLTWSGQDIATNSKIRGLESGPFGEDVKDYNDPLQYFGGNKANILASSGRIDEDNVESSNMSHTFDVQGHGNLEKSSSYYQKQEVFQFSK</sequence>
<dbReference type="PANTHER" id="PTHR23112">
    <property type="entry name" value="G PROTEIN-COUPLED RECEPTOR 157-RELATED"/>
    <property type="match status" value="1"/>
</dbReference>
<evidence type="ECO:0000256" key="2">
    <source>
        <dbReference type="ARBA" id="ARBA00022692"/>
    </source>
</evidence>
<dbReference type="GO" id="GO:0007189">
    <property type="term" value="P:adenylate cyclase-activating G protein-coupled receptor signaling pathway"/>
    <property type="evidence" value="ECO:0007669"/>
    <property type="project" value="TreeGrafter"/>
</dbReference>
<organism evidence="8 9">
    <name type="scientific">Chaetoceros tenuissimus</name>
    <dbReference type="NCBI Taxonomy" id="426638"/>
    <lineage>
        <taxon>Eukaryota</taxon>
        <taxon>Sar</taxon>
        <taxon>Stramenopiles</taxon>
        <taxon>Ochrophyta</taxon>
        <taxon>Bacillariophyta</taxon>
        <taxon>Coscinodiscophyceae</taxon>
        <taxon>Chaetocerotophycidae</taxon>
        <taxon>Chaetocerotales</taxon>
        <taxon>Chaetocerotaceae</taxon>
        <taxon>Chaetoceros</taxon>
    </lineage>
</organism>
<evidence type="ECO:0000313" key="9">
    <source>
        <dbReference type="Proteomes" id="UP001054902"/>
    </source>
</evidence>
<comment type="caution">
    <text evidence="8">The sequence shown here is derived from an EMBL/GenBank/DDBJ whole genome shotgun (WGS) entry which is preliminary data.</text>
</comment>
<feature type="transmembrane region" description="Helical" evidence="6">
    <location>
        <begin position="116"/>
        <end position="141"/>
    </location>
</feature>
<dbReference type="InterPro" id="IPR017452">
    <property type="entry name" value="GPCR_Rhodpsn_7TM"/>
</dbReference>
<accession>A0AAD3H4X6</accession>
<comment type="subcellular location">
    <subcellularLocation>
        <location evidence="1">Membrane</location>
        <topology evidence="1">Multi-pass membrane protein</topology>
    </subcellularLocation>
</comment>
<reference evidence="8 9" key="1">
    <citation type="journal article" date="2021" name="Sci. Rep.">
        <title>The genome of the diatom Chaetoceros tenuissimus carries an ancient integrated fragment of an extant virus.</title>
        <authorList>
            <person name="Hongo Y."/>
            <person name="Kimura K."/>
            <person name="Takaki Y."/>
            <person name="Yoshida Y."/>
            <person name="Baba S."/>
            <person name="Kobayashi G."/>
            <person name="Nagasaki K."/>
            <person name="Hano T."/>
            <person name="Tomaru Y."/>
        </authorList>
    </citation>
    <scope>NUCLEOTIDE SEQUENCE [LARGE SCALE GENOMIC DNA]</scope>
    <source>
        <strain evidence="8 9">NIES-3715</strain>
    </source>
</reference>